<feature type="transmembrane region" description="Helical" evidence="7">
    <location>
        <begin position="209"/>
        <end position="228"/>
    </location>
</feature>
<evidence type="ECO:0000256" key="5">
    <source>
        <dbReference type="ARBA" id="ARBA00023136"/>
    </source>
</evidence>
<feature type="region of interest" description="Disordered" evidence="6">
    <location>
        <begin position="315"/>
        <end position="412"/>
    </location>
</feature>
<reference evidence="9" key="1">
    <citation type="journal article" date="2019" name="Plant J.">
        <title>Chlorella vulgaris genome assembly and annotation reveals the molecular basis for metabolic acclimation to high light conditions.</title>
        <authorList>
            <person name="Cecchin M."/>
            <person name="Marcolungo L."/>
            <person name="Rossato M."/>
            <person name="Girolomoni L."/>
            <person name="Cosentino E."/>
            <person name="Cuine S."/>
            <person name="Li-Beisson Y."/>
            <person name="Delledonne M."/>
            <person name="Ballottari M."/>
        </authorList>
    </citation>
    <scope>NUCLEOTIDE SEQUENCE</scope>
    <source>
        <strain evidence="9">211/11P</strain>
    </source>
</reference>
<dbReference type="InterPro" id="IPR015414">
    <property type="entry name" value="TMEM64"/>
</dbReference>
<evidence type="ECO:0000256" key="2">
    <source>
        <dbReference type="ARBA" id="ARBA00022475"/>
    </source>
</evidence>
<dbReference type="Proteomes" id="UP001055712">
    <property type="component" value="Unassembled WGS sequence"/>
</dbReference>
<keyword evidence="3 7" id="KW-0812">Transmembrane</keyword>
<feature type="compositionally biased region" description="Gly residues" evidence="6">
    <location>
        <begin position="366"/>
        <end position="380"/>
    </location>
</feature>
<dbReference type="InterPro" id="IPR032816">
    <property type="entry name" value="VTT_dom"/>
</dbReference>
<keyword evidence="5 7" id="KW-0472">Membrane</keyword>
<organism evidence="9 10">
    <name type="scientific">Chlorella vulgaris</name>
    <name type="common">Green alga</name>
    <dbReference type="NCBI Taxonomy" id="3077"/>
    <lineage>
        <taxon>Eukaryota</taxon>
        <taxon>Viridiplantae</taxon>
        <taxon>Chlorophyta</taxon>
        <taxon>core chlorophytes</taxon>
        <taxon>Trebouxiophyceae</taxon>
        <taxon>Chlorellales</taxon>
        <taxon>Chlorellaceae</taxon>
        <taxon>Chlorella clade</taxon>
        <taxon>Chlorella</taxon>
    </lineage>
</organism>
<evidence type="ECO:0000259" key="8">
    <source>
        <dbReference type="Pfam" id="PF09335"/>
    </source>
</evidence>
<name>A0A9D4TJ98_CHLVU</name>
<keyword evidence="4 7" id="KW-1133">Transmembrane helix</keyword>
<feature type="compositionally biased region" description="Polar residues" evidence="6">
    <location>
        <begin position="276"/>
        <end position="294"/>
    </location>
</feature>
<dbReference type="GO" id="GO:0005886">
    <property type="term" value="C:plasma membrane"/>
    <property type="evidence" value="ECO:0007669"/>
    <property type="project" value="UniProtKB-SubCell"/>
</dbReference>
<accession>A0A9D4TJ98</accession>
<evidence type="ECO:0000256" key="3">
    <source>
        <dbReference type="ARBA" id="ARBA00022692"/>
    </source>
</evidence>
<dbReference type="AlphaFoldDB" id="A0A9D4TJ98"/>
<protein>
    <recommendedName>
        <fullName evidence="8">VTT domain-containing protein</fullName>
    </recommendedName>
</protein>
<dbReference type="OrthoDB" id="512996at2759"/>
<reference evidence="9" key="2">
    <citation type="submission" date="2020-11" db="EMBL/GenBank/DDBJ databases">
        <authorList>
            <person name="Cecchin M."/>
            <person name="Marcolungo L."/>
            <person name="Rossato M."/>
            <person name="Girolomoni L."/>
            <person name="Cosentino E."/>
            <person name="Cuine S."/>
            <person name="Li-Beisson Y."/>
            <person name="Delledonne M."/>
            <person name="Ballottari M."/>
        </authorList>
    </citation>
    <scope>NUCLEOTIDE SEQUENCE</scope>
    <source>
        <strain evidence="9">211/11P</strain>
        <tissue evidence="9">Whole cell</tissue>
    </source>
</reference>
<feature type="transmembrane region" description="Helical" evidence="7">
    <location>
        <begin position="20"/>
        <end position="37"/>
    </location>
</feature>
<evidence type="ECO:0000256" key="4">
    <source>
        <dbReference type="ARBA" id="ARBA00022989"/>
    </source>
</evidence>
<dbReference type="Pfam" id="PF09335">
    <property type="entry name" value="VTT_dom"/>
    <property type="match status" value="1"/>
</dbReference>
<feature type="domain" description="VTT" evidence="8">
    <location>
        <begin position="72"/>
        <end position="191"/>
    </location>
</feature>
<sequence>MNAIANRCPDLPANCSVSRLAVFVALVTCIVLASLTFDAEKVEGLLVWVQDNKREGSVLFLLVYTLGVVLMFPAMVMAMAAGAVFGMLWGTLLVWLGSTVGQTLAFVVGRYLLRELVVQYLSRQFPKWTAIDKALESEGWKLVTLLRLSPIAPWNVLNYALSVTAVPLAAYVAASSLAILPYLLLFVYFGSLARNLADVFTGRAGLGTNATMVMAASGGVLMVLIVVYTTHISRKAISNALLTSSDEQTVEMAADPDVAELLRVNSQEMADHLGSPTGTGRSSLQHHTASTFASSAPARDGGMVELAGVLIGGGGSGSGGKSSAFPPPQLLSQQQQQQQQQQHAKKKTPATDAERETLLDRLQQADGGGSSSGAGVGIGGASKVHQRSSATGGGQASSSTSPLAGILGAMRR</sequence>
<keyword evidence="10" id="KW-1185">Reference proteome</keyword>
<feature type="compositionally biased region" description="Low complexity" evidence="6">
    <location>
        <begin position="333"/>
        <end position="342"/>
    </location>
</feature>
<comment type="caution">
    <text evidence="9">The sequence shown here is derived from an EMBL/GenBank/DDBJ whole genome shotgun (WGS) entry which is preliminary data.</text>
</comment>
<gene>
    <name evidence="9" type="ORF">D9Q98_006918</name>
</gene>
<comment type="subcellular location">
    <subcellularLocation>
        <location evidence="1">Cell membrane</location>
        <topology evidence="1">Multi-pass membrane protein</topology>
    </subcellularLocation>
</comment>
<dbReference type="PANTHER" id="PTHR12677:SF59">
    <property type="entry name" value="GOLGI APPARATUS MEMBRANE PROTEIN TVP38-RELATED"/>
    <property type="match status" value="1"/>
</dbReference>
<evidence type="ECO:0000256" key="1">
    <source>
        <dbReference type="ARBA" id="ARBA00004651"/>
    </source>
</evidence>
<evidence type="ECO:0000256" key="7">
    <source>
        <dbReference type="SAM" id="Phobius"/>
    </source>
</evidence>
<evidence type="ECO:0000313" key="10">
    <source>
        <dbReference type="Proteomes" id="UP001055712"/>
    </source>
</evidence>
<evidence type="ECO:0000256" key="6">
    <source>
        <dbReference type="SAM" id="MobiDB-lite"/>
    </source>
</evidence>
<keyword evidence="2" id="KW-1003">Cell membrane</keyword>
<feature type="transmembrane region" description="Helical" evidence="7">
    <location>
        <begin position="92"/>
        <end position="113"/>
    </location>
</feature>
<proteinExistence type="predicted"/>
<feature type="transmembrane region" description="Helical" evidence="7">
    <location>
        <begin position="156"/>
        <end position="189"/>
    </location>
</feature>
<evidence type="ECO:0000313" key="9">
    <source>
        <dbReference type="EMBL" id="KAI3426974.1"/>
    </source>
</evidence>
<dbReference type="PANTHER" id="PTHR12677">
    <property type="entry name" value="GOLGI APPARATUS MEMBRANE PROTEIN TVP38-RELATED"/>
    <property type="match status" value="1"/>
</dbReference>
<feature type="region of interest" description="Disordered" evidence="6">
    <location>
        <begin position="270"/>
        <end position="298"/>
    </location>
</feature>
<dbReference type="EMBL" id="SIDB01000010">
    <property type="protein sequence ID" value="KAI3426974.1"/>
    <property type="molecule type" value="Genomic_DNA"/>
</dbReference>
<feature type="transmembrane region" description="Helical" evidence="7">
    <location>
        <begin position="58"/>
        <end position="86"/>
    </location>
</feature>